<evidence type="ECO:0000256" key="1">
    <source>
        <dbReference type="SAM" id="Phobius"/>
    </source>
</evidence>
<organism evidence="2 3">
    <name type="scientific">Longicatena caecimuris</name>
    <dbReference type="NCBI Taxonomy" id="1796635"/>
    <lineage>
        <taxon>Bacteria</taxon>
        <taxon>Bacillati</taxon>
        <taxon>Bacillota</taxon>
        <taxon>Erysipelotrichia</taxon>
        <taxon>Erysipelotrichales</taxon>
        <taxon>Erysipelotrichaceae</taxon>
        <taxon>Longicatena</taxon>
    </lineage>
</organism>
<dbReference type="RefSeq" id="WP_132224009.1">
    <property type="nucleotide sequence ID" value="NZ_JANKBG010000004.1"/>
</dbReference>
<protein>
    <recommendedName>
        <fullName evidence="4">Tetratricopeptide repeat protein</fullName>
    </recommendedName>
</protein>
<dbReference type="AlphaFoldDB" id="A0A4R3TJC5"/>
<evidence type="ECO:0000313" key="2">
    <source>
        <dbReference type="EMBL" id="TCU62381.1"/>
    </source>
</evidence>
<keyword evidence="1" id="KW-0472">Membrane</keyword>
<feature type="transmembrane region" description="Helical" evidence="1">
    <location>
        <begin position="6"/>
        <end position="22"/>
    </location>
</feature>
<keyword evidence="1" id="KW-1133">Transmembrane helix</keyword>
<keyword evidence="3" id="KW-1185">Reference proteome</keyword>
<proteinExistence type="predicted"/>
<dbReference type="EMBL" id="SMBP01000004">
    <property type="protein sequence ID" value="TCU62381.1"/>
    <property type="molecule type" value="Genomic_DNA"/>
</dbReference>
<comment type="caution">
    <text evidence="2">The sequence shown here is derived from an EMBL/GenBank/DDBJ whole genome shotgun (WGS) entry which is preliminary data.</text>
</comment>
<gene>
    <name evidence="2" type="ORF">EDD61_10417</name>
</gene>
<evidence type="ECO:0008006" key="4">
    <source>
        <dbReference type="Google" id="ProtNLM"/>
    </source>
</evidence>
<evidence type="ECO:0000313" key="3">
    <source>
        <dbReference type="Proteomes" id="UP000295773"/>
    </source>
</evidence>
<sequence length="223" mass="26170">MSIISYVVIILLFAAAIAFMIYKQNSVGRLNKAIQGKDYAKVIELCEKGAYQKAVGKFNCELYRLKAIYRSRPEAERQKALEEALAKDYTMENKEEILDLYFHIYLQNQNRAYCDKLMEIIDTIDDETFKMYQHWSYEVVFNKRTDLIKEMDDAIEDKRMKGFGLGVSAYMIGLSYYYLENWESSRSYFYSSISCFHPGNMYVELAKKYVNELNEKLGSDITI</sequence>
<dbReference type="Proteomes" id="UP000295773">
    <property type="component" value="Unassembled WGS sequence"/>
</dbReference>
<keyword evidence="1" id="KW-0812">Transmembrane</keyword>
<accession>A0A4R3TJC5</accession>
<reference evidence="2 3" key="1">
    <citation type="submission" date="2019-03" db="EMBL/GenBank/DDBJ databases">
        <title>Genomic Encyclopedia of Type Strains, Phase IV (KMG-IV): sequencing the most valuable type-strain genomes for metagenomic binning, comparative biology and taxonomic classification.</title>
        <authorList>
            <person name="Goeker M."/>
        </authorList>
    </citation>
    <scope>NUCLEOTIDE SEQUENCE [LARGE SCALE GENOMIC DNA]</scope>
    <source>
        <strain evidence="2 3">DSM 29481</strain>
    </source>
</reference>
<name>A0A4R3TJC5_9FIRM</name>
<feature type="transmembrane region" description="Helical" evidence="1">
    <location>
        <begin position="162"/>
        <end position="179"/>
    </location>
</feature>